<dbReference type="OrthoDB" id="6087871at2"/>
<evidence type="ECO:0000256" key="1">
    <source>
        <dbReference type="ARBA" id="ARBA00001946"/>
    </source>
</evidence>
<dbReference type="PANTHER" id="PTHR45138:SF9">
    <property type="entry name" value="DIGUANYLATE CYCLASE DGCM-RELATED"/>
    <property type="match status" value="1"/>
</dbReference>
<dbReference type="GO" id="GO:0016020">
    <property type="term" value="C:membrane"/>
    <property type="evidence" value="ECO:0007669"/>
    <property type="project" value="InterPro"/>
</dbReference>
<dbReference type="PROSITE" id="PS50885">
    <property type="entry name" value="HAMP"/>
    <property type="match status" value="1"/>
</dbReference>
<dbReference type="GO" id="GO:0052621">
    <property type="term" value="F:diguanylate cyclase activity"/>
    <property type="evidence" value="ECO:0007669"/>
    <property type="project" value="UniProtKB-EC"/>
</dbReference>
<keyword evidence="7" id="KW-0472">Membrane</keyword>
<dbReference type="Pfam" id="PF00990">
    <property type="entry name" value="GGDEF"/>
    <property type="match status" value="1"/>
</dbReference>
<dbReference type="AlphaFoldDB" id="A0A502L392"/>
<dbReference type="CDD" id="cd01949">
    <property type="entry name" value="GGDEF"/>
    <property type="match status" value="1"/>
</dbReference>
<gene>
    <name evidence="10" type="ORF">EPA86_06450</name>
</gene>
<evidence type="ECO:0000256" key="7">
    <source>
        <dbReference type="SAM" id="Phobius"/>
    </source>
</evidence>
<comment type="similarity">
    <text evidence="2">Belongs to the hemerythrin family.</text>
</comment>
<dbReference type="InterPro" id="IPR043128">
    <property type="entry name" value="Rev_trsase/Diguanyl_cyclase"/>
</dbReference>
<dbReference type="NCBIfam" id="TIGR02481">
    <property type="entry name" value="hemeryth_dom"/>
    <property type="match status" value="1"/>
</dbReference>
<dbReference type="PANTHER" id="PTHR45138">
    <property type="entry name" value="REGULATORY COMPONENTS OF SENSORY TRANSDUCTION SYSTEM"/>
    <property type="match status" value="1"/>
</dbReference>
<dbReference type="NCBIfam" id="TIGR00254">
    <property type="entry name" value="GGDEF"/>
    <property type="match status" value="1"/>
</dbReference>
<evidence type="ECO:0000256" key="5">
    <source>
        <dbReference type="ARBA" id="ARBA00023004"/>
    </source>
</evidence>
<evidence type="ECO:0000259" key="8">
    <source>
        <dbReference type="PROSITE" id="PS50885"/>
    </source>
</evidence>
<reference evidence="10 11" key="1">
    <citation type="submission" date="2019-01" db="EMBL/GenBank/DDBJ databases">
        <title>Litorilituus lipolytica sp. nov., isolated from intertidal sand of the Yellow Sea in China.</title>
        <authorList>
            <person name="Liu A."/>
        </authorList>
    </citation>
    <scope>NUCLEOTIDE SEQUENCE [LARGE SCALE GENOMIC DNA]</scope>
    <source>
        <strain evidence="10 11">RZ04</strain>
    </source>
</reference>
<evidence type="ECO:0000313" key="10">
    <source>
        <dbReference type="EMBL" id="TPH16503.1"/>
    </source>
</evidence>
<name>A0A502L392_9GAMM</name>
<dbReference type="SUPFAM" id="SSF55073">
    <property type="entry name" value="Nucleotide cyclase"/>
    <property type="match status" value="1"/>
</dbReference>
<dbReference type="CDD" id="cd12107">
    <property type="entry name" value="Hemerythrin"/>
    <property type="match status" value="1"/>
</dbReference>
<evidence type="ECO:0000313" key="11">
    <source>
        <dbReference type="Proteomes" id="UP000315303"/>
    </source>
</evidence>
<evidence type="ECO:0000259" key="9">
    <source>
        <dbReference type="PROSITE" id="PS50887"/>
    </source>
</evidence>
<dbReference type="EMBL" id="SAWY01000012">
    <property type="protein sequence ID" value="TPH16503.1"/>
    <property type="molecule type" value="Genomic_DNA"/>
</dbReference>
<evidence type="ECO:0000256" key="2">
    <source>
        <dbReference type="ARBA" id="ARBA00010587"/>
    </source>
</evidence>
<dbReference type="PROSITE" id="PS00550">
    <property type="entry name" value="HEMERYTHRINS"/>
    <property type="match status" value="1"/>
</dbReference>
<comment type="catalytic activity">
    <reaction evidence="6">
        <text>2 GTP = 3',3'-c-di-GMP + 2 diphosphate</text>
        <dbReference type="Rhea" id="RHEA:24898"/>
        <dbReference type="ChEBI" id="CHEBI:33019"/>
        <dbReference type="ChEBI" id="CHEBI:37565"/>
        <dbReference type="ChEBI" id="CHEBI:58805"/>
        <dbReference type="EC" id="2.7.7.65"/>
    </reaction>
</comment>
<dbReference type="InterPro" id="IPR016131">
    <property type="entry name" value="Haemerythrin_Fe_BS"/>
</dbReference>
<dbReference type="Gene3D" id="3.30.70.270">
    <property type="match status" value="1"/>
</dbReference>
<dbReference type="InterPro" id="IPR029787">
    <property type="entry name" value="Nucleotide_cyclase"/>
</dbReference>
<dbReference type="InterPro" id="IPR012827">
    <property type="entry name" value="Hemerythrin_metal-bd"/>
</dbReference>
<proteinExistence type="inferred from homology"/>
<dbReference type="GO" id="GO:0046872">
    <property type="term" value="F:metal ion binding"/>
    <property type="evidence" value="ECO:0007669"/>
    <property type="project" value="UniProtKB-KW"/>
</dbReference>
<dbReference type="InterPro" id="IPR050469">
    <property type="entry name" value="Diguanylate_Cyclase"/>
</dbReference>
<dbReference type="SUPFAM" id="SSF47188">
    <property type="entry name" value="Hemerythrin-like"/>
    <property type="match status" value="1"/>
</dbReference>
<dbReference type="InterPro" id="IPR000160">
    <property type="entry name" value="GGDEF_dom"/>
</dbReference>
<organism evidence="10 11">
    <name type="scientific">Litorilituus lipolyticus</name>
    <dbReference type="NCBI Taxonomy" id="2491017"/>
    <lineage>
        <taxon>Bacteria</taxon>
        <taxon>Pseudomonadati</taxon>
        <taxon>Pseudomonadota</taxon>
        <taxon>Gammaproteobacteria</taxon>
        <taxon>Alteromonadales</taxon>
        <taxon>Colwelliaceae</taxon>
        <taxon>Litorilituus</taxon>
    </lineage>
</organism>
<evidence type="ECO:0000256" key="3">
    <source>
        <dbReference type="ARBA" id="ARBA00012528"/>
    </source>
</evidence>
<dbReference type="InterPro" id="IPR003660">
    <property type="entry name" value="HAMP_dom"/>
</dbReference>
<protein>
    <recommendedName>
        <fullName evidence="3">diguanylate cyclase</fullName>
        <ecNumber evidence="3">2.7.7.65</ecNumber>
    </recommendedName>
</protein>
<dbReference type="Proteomes" id="UP000315303">
    <property type="component" value="Unassembled WGS sequence"/>
</dbReference>
<dbReference type="PROSITE" id="PS50887">
    <property type="entry name" value="GGDEF"/>
    <property type="match status" value="1"/>
</dbReference>
<sequence length="732" mass="83433">MAELVWSEGMSVGVEAIDNDHKKIITILSRLIASQNSQDVDNVINQTFSELEHYIVEHFSREEALLEQFNYKNLDAHKESHKNFVEKVAQLKQQWLDNNTIEVRSEITDYLQHWLLKHILQEDQDYVGAIKSYQQIENYQQIKKAKHPFLRFLSKKLAQNVSLSKRVFITTLSPLVMSFVLCFILLSDSFQRYKNVSLIIGLHNVIEQVNGISHSLQAERGLSSGYSSSNFQDYADSLSKRRAITDDKIKNFLLLLNLHLDELVKENIYLYAKSARESFTKLNQVRLLLDKGIISGRKSNEAYTQLIEQLLYVSESLIHLDVGSELSNDIAAINAILSFKEYMGQMRAIGMGNITQDAQNLLENKEIIILLGKQLSSIKSFNNSANDQQKLQCADYCDEKLVSQIIEQYYTHIVSKHGLNERGDAWFELMSQEIDNIKLLSDKLIAEFSLKVQAESNQIENMFFWVAVILTVFLVISILFALVLNYSIISPVRKLTYALDDMSAGQTNIQFKNASRNDEIGAMQLAYEKLRRRLLQADIYKARVSDQQKEIQYRKSQQDHFEQLALTDALTGAVNRHHFNDLLGKEIANVNQHGKPLSIMVLDIDHFKSINDTYGHTVGDQVLKVFYQACKDAVRSSDVVARVGGEEFVIVMPDTNLNNARHFAERLRSSVAQLAIQIEHHLISVTVSIGVSQWHPELFINAETFIAHADNSLYQAKNTGRNKVVIADAPSA</sequence>
<dbReference type="Pfam" id="PF01814">
    <property type="entry name" value="Hemerythrin"/>
    <property type="match status" value="1"/>
</dbReference>
<keyword evidence="11" id="KW-1185">Reference proteome</keyword>
<dbReference type="EC" id="2.7.7.65" evidence="3"/>
<comment type="caution">
    <text evidence="10">The sequence shown here is derived from an EMBL/GenBank/DDBJ whole genome shotgun (WGS) entry which is preliminary data.</text>
</comment>
<dbReference type="CDD" id="cd06225">
    <property type="entry name" value="HAMP"/>
    <property type="match status" value="1"/>
</dbReference>
<dbReference type="InterPro" id="IPR035938">
    <property type="entry name" value="Hemerythrin-like_sf"/>
</dbReference>
<dbReference type="FunFam" id="3.30.70.270:FF:000001">
    <property type="entry name" value="Diguanylate cyclase domain protein"/>
    <property type="match status" value="1"/>
</dbReference>
<dbReference type="InterPro" id="IPR012312">
    <property type="entry name" value="Hemerythrin-like"/>
</dbReference>
<dbReference type="Gene3D" id="6.10.340.10">
    <property type="match status" value="1"/>
</dbReference>
<dbReference type="Pfam" id="PF08376">
    <property type="entry name" value="NIT"/>
    <property type="match status" value="1"/>
</dbReference>
<dbReference type="NCBIfam" id="NF033749">
    <property type="entry name" value="bact_hemeryth"/>
    <property type="match status" value="1"/>
</dbReference>
<keyword evidence="4" id="KW-0479">Metal-binding</keyword>
<dbReference type="RefSeq" id="WP_140602610.1">
    <property type="nucleotide sequence ID" value="NZ_SAWY01000012.1"/>
</dbReference>
<dbReference type="SMART" id="SM00267">
    <property type="entry name" value="GGDEF"/>
    <property type="match status" value="1"/>
</dbReference>
<keyword evidence="7" id="KW-1133">Transmembrane helix</keyword>
<feature type="domain" description="GGDEF" evidence="9">
    <location>
        <begin position="595"/>
        <end position="729"/>
    </location>
</feature>
<feature type="transmembrane region" description="Helical" evidence="7">
    <location>
        <begin position="167"/>
        <end position="186"/>
    </location>
</feature>
<accession>A0A502L392</accession>
<keyword evidence="7" id="KW-0812">Transmembrane</keyword>
<dbReference type="InterPro" id="IPR013587">
    <property type="entry name" value="Nitrate/nitrite_sensing"/>
</dbReference>
<dbReference type="Pfam" id="PF00672">
    <property type="entry name" value="HAMP"/>
    <property type="match status" value="1"/>
</dbReference>
<keyword evidence="5" id="KW-0408">Iron</keyword>
<dbReference type="SUPFAM" id="SSF158472">
    <property type="entry name" value="HAMP domain-like"/>
    <property type="match status" value="1"/>
</dbReference>
<dbReference type="GO" id="GO:0007165">
    <property type="term" value="P:signal transduction"/>
    <property type="evidence" value="ECO:0007669"/>
    <property type="project" value="InterPro"/>
</dbReference>
<evidence type="ECO:0000256" key="4">
    <source>
        <dbReference type="ARBA" id="ARBA00022723"/>
    </source>
</evidence>
<dbReference type="Gene3D" id="1.20.120.50">
    <property type="entry name" value="Hemerythrin-like"/>
    <property type="match status" value="1"/>
</dbReference>
<feature type="domain" description="HAMP" evidence="8">
    <location>
        <begin position="486"/>
        <end position="539"/>
    </location>
</feature>
<comment type="cofactor">
    <cofactor evidence="1">
        <name>Mg(2+)</name>
        <dbReference type="ChEBI" id="CHEBI:18420"/>
    </cofactor>
</comment>
<evidence type="ECO:0000256" key="6">
    <source>
        <dbReference type="ARBA" id="ARBA00034247"/>
    </source>
</evidence>
<feature type="transmembrane region" description="Helical" evidence="7">
    <location>
        <begin position="462"/>
        <end position="484"/>
    </location>
</feature>